<keyword evidence="2" id="KW-1185">Reference proteome</keyword>
<dbReference type="AlphaFoldDB" id="A0A9X2F7I4"/>
<gene>
    <name evidence="1" type="ORF">NF867_04355</name>
</gene>
<evidence type="ECO:0000313" key="2">
    <source>
        <dbReference type="Proteomes" id="UP001155182"/>
    </source>
</evidence>
<sequence length="50" mass="5690">MERKKDVSVALLFLLLVLTITTNFVEHWKDSKTISNASVIQKETKLSAKN</sequence>
<reference evidence="1" key="1">
    <citation type="submission" date="2022-06" db="EMBL/GenBank/DDBJ databases">
        <title>Solitalea sp. MAHUQ-68 isolated from rhizospheric soil.</title>
        <authorList>
            <person name="Huq M.A."/>
        </authorList>
    </citation>
    <scope>NUCLEOTIDE SEQUENCE</scope>
    <source>
        <strain evidence="1">MAHUQ-68</strain>
    </source>
</reference>
<name>A0A9X2F7I4_9SPHI</name>
<accession>A0A9X2F7I4</accession>
<dbReference type="Proteomes" id="UP001155182">
    <property type="component" value="Unassembled WGS sequence"/>
</dbReference>
<proteinExistence type="predicted"/>
<dbReference type="RefSeq" id="WP_252586371.1">
    <property type="nucleotide sequence ID" value="NZ_JAMWYS010000019.1"/>
</dbReference>
<comment type="caution">
    <text evidence="1">The sequence shown here is derived from an EMBL/GenBank/DDBJ whole genome shotgun (WGS) entry which is preliminary data.</text>
</comment>
<dbReference type="EMBL" id="JAMWYS010000019">
    <property type="protein sequence ID" value="MCO4292093.1"/>
    <property type="molecule type" value="Genomic_DNA"/>
</dbReference>
<evidence type="ECO:0000313" key="1">
    <source>
        <dbReference type="EMBL" id="MCO4292093.1"/>
    </source>
</evidence>
<protein>
    <submittedName>
        <fullName evidence="1">Uncharacterized protein</fullName>
    </submittedName>
</protein>
<organism evidence="1 2">
    <name type="scientific">Solitalea agri</name>
    <dbReference type="NCBI Taxonomy" id="2953739"/>
    <lineage>
        <taxon>Bacteria</taxon>
        <taxon>Pseudomonadati</taxon>
        <taxon>Bacteroidota</taxon>
        <taxon>Sphingobacteriia</taxon>
        <taxon>Sphingobacteriales</taxon>
        <taxon>Sphingobacteriaceae</taxon>
        <taxon>Solitalea</taxon>
    </lineage>
</organism>